<proteinExistence type="predicted"/>
<organism evidence="1 2">
    <name type="scientific">Burkholderia pseudomallei (strain 1026b)</name>
    <dbReference type="NCBI Taxonomy" id="884204"/>
    <lineage>
        <taxon>Bacteria</taxon>
        <taxon>Pseudomonadati</taxon>
        <taxon>Pseudomonadota</taxon>
        <taxon>Betaproteobacteria</taxon>
        <taxon>Burkholderiales</taxon>
        <taxon>Burkholderiaceae</taxon>
        <taxon>Burkholderia</taxon>
        <taxon>pseudomallei group</taxon>
    </lineage>
</organism>
<name>A0A0H3HXU3_BURP2</name>
<evidence type="ECO:0000313" key="2">
    <source>
        <dbReference type="Proteomes" id="UP000010087"/>
    </source>
</evidence>
<dbReference type="EMBL" id="CP002834">
    <property type="protein sequence ID" value="AFI68968.1"/>
    <property type="molecule type" value="Genomic_DNA"/>
</dbReference>
<reference evidence="1 2" key="1">
    <citation type="journal article" date="2012" name="PLoS ONE">
        <title>Evolution of Burkholderia pseudomallei in recurrent melioidosis.</title>
        <authorList>
            <person name="Hayden H.S."/>
            <person name="Lim R."/>
            <person name="Brittnacher M.J."/>
            <person name="Sims E.H."/>
            <person name="Ramage E.R."/>
            <person name="Fong C."/>
            <person name="Wu Z."/>
            <person name="Crist E."/>
            <person name="Chang J."/>
            <person name="Zhou Y."/>
            <person name="Radey M."/>
            <person name="Rohmer L."/>
            <person name="Haugen E."/>
            <person name="Gillett W."/>
            <person name="Wuthiekanun V."/>
            <person name="Peacock S.J."/>
            <person name="Kaul R."/>
            <person name="Miller S.I."/>
            <person name="Manoil C."/>
            <person name="Jacobs M.A."/>
        </authorList>
    </citation>
    <scope>NUCLEOTIDE SEQUENCE [LARGE SCALE GENOMIC DNA]</scope>
    <source>
        <strain evidence="1 2">1026b</strain>
    </source>
</reference>
<protein>
    <submittedName>
        <fullName evidence="1">Uncharacterized protein</fullName>
    </submittedName>
</protein>
<gene>
    <name evidence="1" type="ordered locus">BP1026B_II0709</name>
</gene>
<accession>A0A0H3HXU3</accession>
<evidence type="ECO:0000313" key="1">
    <source>
        <dbReference type="EMBL" id="AFI68968.1"/>
    </source>
</evidence>
<dbReference type="AlphaFoldDB" id="A0A0H3HXU3"/>
<sequence>MGAGAEALDDSCAAAALPLCERGGKNVAGSMGCAADVWDVHKLDHKKCGQALRRSGGRRRGVRRAASDRTRAVPGRGASIGIDCRLSDLFDKSVTDQRFERCAPRMSTSLPTKIGENDRGLRARSAWCDARGPIRRRESIGAFGAVRRVRYACGRRLTHS</sequence>
<dbReference type="Proteomes" id="UP000010087">
    <property type="component" value="Chromosome 2"/>
</dbReference>
<dbReference type="KEGG" id="bpz:BP1026B_II0709"/>